<dbReference type="PANTHER" id="PTHR31596">
    <property type="entry name" value="T-CELL ACTIVATION INHIBITOR, MITOCHONDRIAL"/>
    <property type="match status" value="1"/>
</dbReference>
<dbReference type="PANTHER" id="PTHR31596:SF5">
    <property type="entry name" value="DUF4460 DOMAIN-CONTAINING PROTEIN"/>
    <property type="match status" value="1"/>
</dbReference>
<dbReference type="HOGENOM" id="CLU_280975_0_0_1"/>
<dbReference type="KEGG" id="ddi:DDB_G0277327"/>
<dbReference type="InterPro" id="IPR027986">
    <property type="entry name" value="TCAIM"/>
</dbReference>
<keyword evidence="4" id="KW-1185">Reference proteome</keyword>
<dbReference type="PhylomeDB" id="Q86K67"/>
<dbReference type="GO" id="GO:0005739">
    <property type="term" value="C:mitochondrion"/>
    <property type="evidence" value="ECO:0000318"/>
    <property type="project" value="GO_Central"/>
</dbReference>
<dbReference type="eggNOG" id="ENOG502R27W">
    <property type="taxonomic scope" value="Eukaryota"/>
</dbReference>
<accession>Q86K67</accession>
<gene>
    <name evidence="3" type="ORF">DDB_G0277327</name>
</gene>
<dbReference type="PaxDb" id="44689-DDB0217938"/>
<proteinExistence type="predicted"/>
<dbReference type="Proteomes" id="UP000002195">
    <property type="component" value="Unassembled WGS sequence"/>
</dbReference>
<organism evidence="3 4">
    <name type="scientific">Dictyostelium discoideum</name>
    <name type="common">Social amoeba</name>
    <dbReference type="NCBI Taxonomy" id="44689"/>
    <lineage>
        <taxon>Eukaryota</taxon>
        <taxon>Amoebozoa</taxon>
        <taxon>Evosea</taxon>
        <taxon>Eumycetozoa</taxon>
        <taxon>Dictyostelia</taxon>
        <taxon>Dictyosteliales</taxon>
        <taxon>Dictyosteliaceae</taxon>
        <taxon>Dictyostelium</taxon>
    </lineage>
</organism>
<dbReference type="EMBL" id="AAFI02000019">
    <property type="protein sequence ID" value="EAL68850.1"/>
    <property type="molecule type" value="Genomic_DNA"/>
</dbReference>
<dbReference type="GeneID" id="8620912"/>
<accession>Q54ZZ7</accession>
<dbReference type="Pfam" id="PF14687">
    <property type="entry name" value="DUF4460"/>
    <property type="match status" value="1"/>
</dbReference>
<dbReference type="VEuPathDB" id="AmoebaDB:DDB_G0277327"/>
<evidence type="ECO:0000259" key="2">
    <source>
        <dbReference type="Pfam" id="PF14687"/>
    </source>
</evidence>
<feature type="coiled-coil region" evidence="1">
    <location>
        <begin position="354"/>
        <end position="381"/>
    </location>
</feature>
<evidence type="ECO:0000313" key="3">
    <source>
        <dbReference type="EMBL" id="EAL68850.1"/>
    </source>
</evidence>
<reference evidence="3 4" key="1">
    <citation type="journal article" date="2005" name="Nature">
        <title>The genome of the social amoeba Dictyostelium discoideum.</title>
        <authorList>
            <consortium name="The Dictyostelium discoideum Sequencing Consortium"/>
            <person name="Eichinger L."/>
            <person name="Pachebat J.A."/>
            <person name="Glockner G."/>
            <person name="Rajandream M.A."/>
            <person name="Sucgang R."/>
            <person name="Berriman M."/>
            <person name="Song J."/>
            <person name="Olsen R."/>
            <person name="Szafranski K."/>
            <person name="Xu Q."/>
            <person name="Tunggal B."/>
            <person name="Kummerfeld S."/>
            <person name="Madera M."/>
            <person name="Konfortov B.A."/>
            <person name="Rivero F."/>
            <person name="Bankier A.T."/>
            <person name="Lehmann R."/>
            <person name="Hamlin N."/>
            <person name="Davies R."/>
            <person name="Gaudet P."/>
            <person name="Fey P."/>
            <person name="Pilcher K."/>
            <person name="Chen G."/>
            <person name="Saunders D."/>
            <person name="Sodergren E."/>
            <person name="Davis P."/>
            <person name="Kerhornou A."/>
            <person name="Nie X."/>
            <person name="Hall N."/>
            <person name="Anjard C."/>
            <person name="Hemphill L."/>
            <person name="Bason N."/>
            <person name="Farbrother P."/>
            <person name="Desany B."/>
            <person name="Just E."/>
            <person name="Morio T."/>
            <person name="Rost R."/>
            <person name="Churcher C."/>
            <person name="Cooper J."/>
            <person name="Haydock S."/>
            <person name="van Driessche N."/>
            <person name="Cronin A."/>
            <person name="Goodhead I."/>
            <person name="Muzny D."/>
            <person name="Mourier T."/>
            <person name="Pain A."/>
            <person name="Lu M."/>
            <person name="Harper D."/>
            <person name="Lindsay R."/>
            <person name="Hauser H."/>
            <person name="James K."/>
            <person name="Quiles M."/>
            <person name="Madan Babu M."/>
            <person name="Saito T."/>
            <person name="Buchrieser C."/>
            <person name="Wardroper A."/>
            <person name="Felder M."/>
            <person name="Thangavelu M."/>
            <person name="Johnson D."/>
            <person name="Knights A."/>
            <person name="Loulseged H."/>
            <person name="Mungall K."/>
            <person name="Oliver K."/>
            <person name="Price C."/>
            <person name="Quail M.A."/>
            <person name="Urushihara H."/>
            <person name="Hernandez J."/>
            <person name="Rabbinowitsch E."/>
            <person name="Steffen D."/>
            <person name="Sanders M."/>
            <person name="Ma J."/>
            <person name="Kohara Y."/>
            <person name="Sharp S."/>
            <person name="Simmonds M."/>
            <person name="Spiegler S."/>
            <person name="Tivey A."/>
            <person name="Sugano S."/>
            <person name="White B."/>
            <person name="Walker D."/>
            <person name="Woodward J."/>
            <person name="Winckler T."/>
            <person name="Tanaka Y."/>
            <person name="Shaulsky G."/>
            <person name="Schleicher M."/>
            <person name="Weinstock G."/>
            <person name="Rosenthal A."/>
            <person name="Cox E.C."/>
            <person name="Chisholm R.L."/>
            <person name="Gibbs R."/>
            <person name="Loomis W.F."/>
            <person name="Platzer M."/>
            <person name="Kay R.R."/>
            <person name="Williams J."/>
            <person name="Dear P.H."/>
            <person name="Noegel A.A."/>
            <person name="Barrell B."/>
            <person name="Kuspa A."/>
        </authorList>
    </citation>
    <scope>NUCLEOTIDE SEQUENCE [LARGE SCALE GENOMIC DNA]</scope>
    <source>
        <strain evidence="3 4">AX4</strain>
    </source>
</reference>
<feature type="domain" description="DUF4460" evidence="2">
    <location>
        <begin position="131"/>
        <end position="181"/>
    </location>
</feature>
<keyword evidence="1" id="KW-0175">Coiled coil</keyword>
<dbReference type="RefSeq" id="XP_642719.1">
    <property type="nucleotide sequence ID" value="XM_637627.1"/>
</dbReference>
<evidence type="ECO:0000256" key="1">
    <source>
        <dbReference type="SAM" id="Coils"/>
    </source>
</evidence>
<dbReference type="AlphaFoldDB" id="Q86K67"/>
<dbReference type="OMA" id="ISDHYQF"/>
<comment type="caution">
    <text evidence="3">The sequence shown here is derived from an EMBL/GenBank/DDBJ whole genome shotgun (WGS) entry which is preliminary data.</text>
</comment>
<evidence type="ECO:0000313" key="4">
    <source>
        <dbReference type="Proteomes" id="UP000002195"/>
    </source>
</evidence>
<name>Q86K67_DICDI</name>
<dbReference type="InterPro" id="IPR028031">
    <property type="entry name" value="DUF4460"/>
</dbReference>
<protein>
    <recommendedName>
        <fullName evidence="2">DUF4460 domain-containing protein</fullName>
    </recommendedName>
</protein>
<sequence>MSQIRRLFGKVEKKTLLVRFSNNNNTQYYNVLSPLNKFNSNRLYSTTPSSSNVNESDQPINLGYIKSVQEGEEALLKYYNKSKTFKPVESFESFEPNQAGRDQEKIFDEEIHIETPKIEINDQQAPYYHTSKKIEKSLRSYLNRFFIKVHPDIFHNDETSRAINQASLTKLNNLLRTLEEYVEVSENEDSVITKLDKIPTQSTLNFIVEYEEDGGTVEISQDFNFIDAPDSILTSKSSLVQYVTELRYSIYRQIFSLIEKSGIGVSKAEKELLKNPEPVSKEIYDDPWEEYYAENPDKKASITTDLDEFIKQFPVTQDRLTSHHLYEHQRLMDQFQENRVFFYFGENAKGDIDIMRSLNLREEAELQIVHLKENLLALEFQEWSSLPIAIVNPEFYNIMEPTLTAKGFVVLEKDFSPVKTLTYIKNVVIPKTNNNFKNIFSIVDNNHKALEEKTIKLENLLGSSSVVVENLFSINQKTMEKVRDTFNSSLTLVGELKIPMVQLLDSVKAEAWKQLPLTNFKDIEFQRWKINNVITNTQEKIEYIASREEDFVKDARVPLQESNSTKIERIHKTMEKLTNPEAQPTTSDLREKPLTLVNRNQFDSLQTTPFITKSLSSVERLTKLFETPTDVPFLLSQKPIPHPLVSLKERLPNLKKSNLDKDTPIHIDSEIPDPSNSTIADKLDLRNSFSKNKDFENEMKELDKFTTIKTQKSQEDTIDSDSKQYAKEANIVFGQNNIIPIEATNIIKPDIVSTIDFMSTKNIDDTLAKDQNTTPTTQVSSLNIKSILKDAKNSPGISSDLDDFFSKLSNLDEQKPQKQVSIFQRIQDQLSGASSEESSTNVEWKESIQFISQRLSDFKWKNINLIISDHYQFIISHDNKSGFCFIPSNFIDKELFIFLNSIQDSFDMINGGSSDKATEEYNLKSLLAVEKVVESLKHLYRFKSILIDNTVIPGKPEQYSFVNYFSKFLQSQSISPDENITLKNICPYVDLVFTDSFGIEFLDENGNPTNDTNAVQQSKHVKISFNQNNPDINLFLKFVFVVLSENSEFFKDIISRTYQIPSPPPSPSIEEVKNTINEIYGFDRITSGPYSVNLDDVFLEDDNVVDSTEVSEFDDEE</sequence>
<dbReference type="InParanoid" id="Q86K67"/>
<dbReference type="dictyBase" id="DDB_G0277327"/>
<dbReference type="FunCoup" id="Q86K67">
    <property type="interactions" value="605"/>
</dbReference>